<reference evidence="1" key="1">
    <citation type="submission" date="2018-05" db="EMBL/GenBank/DDBJ databases">
        <authorList>
            <person name="Lanie J.A."/>
            <person name="Ng W.-L."/>
            <person name="Kazmierczak K.M."/>
            <person name="Andrzejewski T.M."/>
            <person name="Davidsen T.M."/>
            <person name="Wayne K.J."/>
            <person name="Tettelin H."/>
            <person name="Glass J.I."/>
            <person name="Rusch D."/>
            <person name="Podicherti R."/>
            <person name="Tsui H.-C.T."/>
            <person name="Winkler M.E."/>
        </authorList>
    </citation>
    <scope>NUCLEOTIDE SEQUENCE</scope>
</reference>
<name>A0A382I0L4_9ZZZZ</name>
<protein>
    <submittedName>
        <fullName evidence="1">Uncharacterized protein</fullName>
    </submittedName>
</protein>
<evidence type="ECO:0000313" key="1">
    <source>
        <dbReference type="EMBL" id="SVB93136.1"/>
    </source>
</evidence>
<dbReference type="EMBL" id="UINC01064452">
    <property type="protein sequence ID" value="SVB93136.1"/>
    <property type="molecule type" value="Genomic_DNA"/>
</dbReference>
<accession>A0A382I0L4</accession>
<dbReference type="AlphaFoldDB" id="A0A382I0L4"/>
<gene>
    <name evidence="1" type="ORF">METZ01_LOCUS245990</name>
</gene>
<proteinExistence type="predicted"/>
<sequence length="30" mass="3716">MNIRSVEKTDINEWTRMRNLLWPSNNNVHF</sequence>
<organism evidence="1">
    <name type="scientific">marine metagenome</name>
    <dbReference type="NCBI Taxonomy" id="408172"/>
    <lineage>
        <taxon>unclassified sequences</taxon>
        <taxon>metagenomes</taxon>
        <taxon>ecological metagenomes</taxon>
    </lineage>
</organism>